<accession>A0A6A3K537</accession>
<dbReference type="EMBL" id="QXFV01001597">
    <property type="protein sequence ID" value="KAE9002299.1"/>
    <property type="molecule type" value="Genomic_DNA"/>
</dbReference>
<protein>
    <submittedName>
        <fullName evidence="1">Uncharacterized protein</fullName>
    </submittedName>
</protein>
<evidence type="ECO:0000313" key="1">
    <source>
        <dbReference type="EMBL" id="KAE9002299.1"/>
    </source>
</evidence>
<dbReference type="Proteomes" id="UP000429607">
    <property type="component" value="Unassembled WGS sequence"/>
</dbReference>
<sequence>MGQELVGPYVWYSHAVTDSLLMPPRSALETVFKPRRPRAIKRPKIKLPKRKRRLPKEPRGEVMNFSCSTVPDGKTSVLMQEVTKRKEQLYTDTGSTTQAATTAATEEVSPEHLHELFNRFVFLSRDDLAACMPMTELRLKYRPIFRKDAVPTCLRRRERLNELKLVNKDVFESAFVDVMTEVQASRASSSGSTFPVLDLRSDRARSGAINFATTKLIGFNLTEDGGKHYTRFHSRYFGAHVGKGIRMSNHVLTVDYMSHL</sequence>
<gene>
    <name evidence="1" type="ORF">PR001_g18289</name>
</gene>
<evidence type="ECO:0000313" key="2">
    <source>
        <dbReference type="Proteomes" id="UP000429607"/>
    </source>
</evidence>
<comment type="caution">
    <text evidence="1">The sequence shown here is derived from an EMBL/GenBank/DDBJ whole genome shotgun (WGS) entry which is preliminary data.</text>
</comment>
<organism evidence="1 2">
    <name type="scientific">Phytophthora rubi</name>
    <dbReference type="NCBI Taxonomy" id="129364"/>
    <lineage>
        <taxon>Eukaryota</taxon>
        <taxon>Sar</taxon>
        <taxon>Stramenopiles</taxon>
        <taxon>Oomycota</taxon>
        <taxon>Peronosporomycetes</taxon>
        <taxon>Peronosporales</taxon>
        <taxon>Peronosporaceae</taxon>
        <taxon>Phytophthora</taxon>
    </lineage>
</organism>
<name>A0A6A3K537_9STRA</name>
<reference evidence="1 2" key="1">
    <citation type="submission" date="2018-09" db="EMBL/GenBank/DDBJ databases">
        <title>Genomic investigation of the strawberry pathogen Phytophthora fragariae indicates pathogenicity is determined by transcriptional variation in three key races.</title>
        <authorList>
            <person name="Adams T.M."/>
            <person name="Armitage A.D."/>
            <person name="Sobczyk M.K."/>
            <person name="Bates H.J."/>
            <person name="Dunwell J.M."/>
            <person name="Nellist C.F."/>
            <person name="Harrison R.J."/>
        </authorList>
    </citation>
    <scope>NUCLEOTIDE SEQUENCE [LARGE SCALE GENOMIC DNA]</scope>
    <source>
        <strain evidence="1 2">SCRP249</strain>
    </source>
</reference>
<dbReference type="AlphaFoldDB" id="A0A6A3K537"/>
<proteinExistence type="predicted"/>
<feature type="non-terminal residue" evidence="1">
    <location>
        <position position="260"/>
    </location>
</feature>